<keyword evidence="3" id="KW-1185">Reference proteome</keyword>
<evidence type="ECO:0000256" key="1">
    <source>
        <dbReference type="SAM" id="MobiDB-lite"/>
    </source>
</evidence>
<gene>
    <name evidence="2" type="ORF">PMG71_04895</name>
</gene>
<dbReference type="Proteomes" id="UP001235303">
    <property type="component" value="Unassembled WGS sequence"/>
</dbReference>
<sequence>MTDACSQDPGSSYRVSPPGQPNKSPNFGDRLKAISSKVSQAMGFEWMYFHLNYSDCVELYAPEPVVAAYINDHPSWFTRCALPMKAIPIGERGYDLLIGRYGALQFEVEVRIGLELIPRDEAGVYRISSIDLPDYTPPGYQVNFHGQFYLAEVACCPTPEYLQELQTYLILPSPLPEVMTRWEWSLDLTVGVKFPQFIHRLPQSLIQSTSDRLLQQIVREVSRRLGKKVQQDFHQTLSMRQ</sequence>
<accession>A0ABT7APF2</accession>
<reference evidence="2 3" key="1">
    <citation type="submission" date="2023-01" db="EMBL/GenBank/DDBJ databases">
        <title>Novel diversity within Roseofilum (Cyanobacteria; Desertifilaceae) from marine benthic mats with descriptions of four novel species.</title>
        <authorList>
            <person name="Wang Y."/>
            <person name="Berthold D.E."/>
            <person name="Hu J."/>
            <person name="Lefler F.W."/>
            <person name="Laughinghouse H.D. IV."/>
        </authorList>
    </citation>
    <scope>NUCLEOTIDE SEQUENCE [LARGE SCALE GENOMIC DNA]</scope>
    <source>
        <strain evidence="2 3">BLCC-M154</strain>
    </source>
</reference>
<protein>
    <submittedName>
        <fullName evidence="2">DUF1997 domain-containing protein</fullName>
    </submittedName>
</protein>
<dbReference type="InterPro" id="IPR018971">
    <property type="entry name" value="DUF1997"/>
</dbReference>
<feature type="compositionally biased region" description="Polar residues" evidence="1">
    <location>
        <begin position="1"/>
        <end position="14"/>
    </location>
</feature>
<dbReference type="Pfam" id="PF09366">
    <property type="entry name" value="DUF1997"/>
    <property type="match status" value="1"/>
</dbReference>
<proteinExistence type="predicted"/>
<comment type="caution">
    <text evidence="2">The sequence shown here is derived from an EMBL/GenBank/DDBJ whole genome shotgun (WGS) entry which is preliminary data.</text>
</comment>
<dbReference type="EMBL" id="JAQOSP010000034">
    <property type="protein sequence ID" value="MDJ1168755.1"/>
    <property type="molecule type" value="Genomic_DNA"/>
</dbReference>
<evidence type="ECO:0000313" key="2">
    <source>
        <dbReference type="EMBL" id="MDJ1168755.1"/>
    </source>
</evidence>
<name>A0ABT7APF2_9CYAN</name>
<feature type="region of interest" description="Disordered" evidence="1">
    <location>
        <begin position="1"/>
        <end position="27"/>
    </location>
</feature>
<organism evidence="2 3">
    <name type="scientific">Roseofilum acuticapitatum BLCC-M154</name>
    <dbReference type="NCBI Taxonomy" id="3022444"/>
    <lineage>
        <taxon>Bacteria</taxon>
        <taxon>Bacillati</taxon>
        <taxon>Cyanobacteriota</taxon>
        <taxon>Cyanophyceae</taxon>
        <taxon>Desertifilales</taxon>
        <taxon>Desertifilaceae</taxon>
        <taxon>Roseofilum</taxon>
        <taxon>Roseofilum acuticapitatum</taxon>
    </lineage>
</organism>
<evidence type="ECO:0000313" key="3">
    <source>
        <dbReference type="Proteomes" id="UP001235303"/>
    </source>
</evidence>
<dbReference type="RefSeq" id="WP_283752518.1">
    <property type="nucleotide sequence ID" value="NZ_JAQOSP010000034.1"/>
</dbReference>